<dbReference type="InterPro" id="IPR001680">
    <property type="entry name" value="WD40_rpt"/>
</dbReference>
<feature type="chain" id="PRO_5018136774" description="NWD1/2-like winged helix-turn-helix domain-containing protein" evidence="3">
    <location>
        <begin position="24"/>
        <end position="1507"/>
    </location>
</feature>
<dbReference type="GeneTree" id="ENSGT00940000165320"/>
<reference evidence="5" key="2">
    <citation type="submission" date="2025-08" db="UniProtKB">
        <authorList>
            <consortium name="Ensembl"/>
        </authorList>
    </citation>
    <scope>IDENTIFICATION</scope>
</reference>
<organism evidence="5 6">
    <name type="scientific">Cynoglossus semilaevis</name>
    <name type="common">Tongue sole</name>
    <dbReference type="NCBI Taxonomy" id="244447"/>
    <lineage>
        <taxon>Eukaryota</taxon>
        <taxon>Metazoa</taxon>
        <taxon>Chordata</taxon>
        <taxon>Craniata</taxon>
        <taxon>Vertebrata</taxon>
        <taxon>Euteleostomi</taxon>
        <taxon>Actinopterygii</taxon>
        <taxon>Neopterygii</taxon>
        <taxon>Teleostei</taxon>
        <taxon>Neoteleostei</taxon>
        <taxon>Acanthomorphata</taxon>
        <taxon>Carangaria</taxon>
        <taxon>Pleuronectiformes</taxon>
        <taxon>Pleuronectoidei</taxon>
        <taxon>Cynoglossidae</taxon>
        <taxon>Cynoglossinae</taxon>
        <taxon>Cynoglossus</taxon>
    </lineage>
</organism>
<dbReference type="Pfam" id="PF25469">
    <property type="entry name" value="WHD_NWD1"/>
    <property type="match status" value="1"/>
</dbReference>
<dbReference type="OMA" id="HAHTSLW"/>
<evidence type="ECO:0000256" key="1">
    <source>
        <dbReference type="ARBA" id="ARBA00022574"/>
    </source>
</evidence>
<protein>
    <recommendedName>
        <fullName evidence="4">NWD1/2-like winged helix-turn-helix domain-containing protein</fullName>
    </recommendedName>
</protein>
<dbReference type="InterPro" id="IPR052752">
    <property type="entry name" value="NACHT-WD_repeat"/>
</dbReference>
<dbReference type="Gene3D" id="2.130.10.10">
    <property type="entry name" value="YVTN repeat-like/Quinoprotein amine dehydrogenase"/>
    <property type="match status" value="3"/>
</dbReference>
<dbReference type="SUPFAM" id="SSF50998">
    <property type="entry name" value="Quinoprotein alcohol dehydrogenase-like"/>
    <property type="match status" value="1"/>
</dbReference>
<dbReference type="InterPro" id="IPR057588">
    <property type="entry name" value="NWD1/2-like_WH"/>
</dbReference>
<dbReference type="InterPro" id="IPR015943">
    <property type="entry name" value="WD40/YVTN_repeat-like_dom_sf"/>
</dbReference>
<dbReference type="InterPro" id="IPR036322">
    <property type="entry name" value="WD40_repeat_dom_sf"/>
</dbReference>
<keyword evidence="1" id="KW-0853">WD repeat</keyword>
<accession>A0A3P8WMP2</accession>
<dbReference type="STRING" id="244447.ENSCSEP00000028723"/>
<sequence>MAWSVFSFINMFTFLFCLDSVVERKLLRERIFPKLRDYCRHTRGLDFRVIDPFESSDPHRWPDECSRRQMIKECRESSAGPFLLVNKLYGTARLPVQVEVSEFQLLLRQSQEAGVSSKELERVYRREENTVPPSYCLRPPHRSTESPQYNFYPVLFFLEADTRAAPTDEQLHSQLCDNFLPGLVTSCHHLLYTTTTLCDPCRGYSTARRHVYAESLCQQVNADLMGLIDNIKTSETKNQQQLVDVLSREQAERDGLCKSDGIIYKVKFPILQVRTYVTRGDKQRPLVILGGPCTGKTVLLAHCAQQVFYFVSRYLHKKITQCPQCVLKPDVSLTELRAHFRCLLSNLPSSKQPLVLILTGLDQIQTDSHCLSILESLPSPLPPAVKLILTVSTSSTQILRAIRVHYTHPCRRPCVSESTKQAAGYVSVQLGLADRKECGKLLVALLGSSGRRVTSGQQSVVNHALTSCGRTLYVRLLHVHASLWRSDSDVTESSLPVGIHASIAAFLDHLEKKHGSSLVAHAVSYLTLSRCGLPEVDLADLLSTGDGVLSEYVQQGVGLPQVEVERLLLDLRRFLITRSFAGSVVLMWMSRHFKLVVAKKYLASEVTRREIHSKMADFLSHRVAGETSEPLLVRTGSELGESRRRLSGYPGVITWSFKCNGRTNLRKVIELPYHLQQSHRWEELECSLLMSPEFHQAMVGVGLLQVLVTMLQEGRWFLRERQLIAGALMCSAHLLQHVPQQLPAVMETNLFPYVGISGKRLEVVLFPAPASVPPIQSSLSASKHTTFSVAGTSVTQNGIIAVIMDDGSAWVWRDPAGVMAEVTLSCDREDLKFLEVKSSGHYLLFSTQCNRFLIWDVTGPEKFTQVEVREKQNPSLITANKIGGFVECQKTIFMWWKNESYVSVYNVDTEASSGLHCQSSVTCLSCSSGGRYVYCGHENGTVSVFDSHSCSLLGSSSSSTHNVVTLIIVSVDRREVACVDMIGNVALWDMTTQTEPLRLVKEVLIQGEPKNILNHDYSEEVSTLLVCQSHQITLWNTCKWEIWDQFLPPQGKSFTQAVLSQRGHLFLALLENCVLVLVWSISTGECVLSLNASEKPCTLLKTDTDLISVACDGSLTVWDARMVDAAGTALRTSYGVQVVLVGQKGEQFYTSDGSKEVWKWSLEAGVPQAFFVHDRPVEKVRLSSDNVYLVTLSAEDIYVWQTETGQNSLRISDSRATDVLIAPNNNLGVSVSMQGLSRVWRLTHGSIVCTIHLYLSSAKVSPESTFLIGFHNGDLLAANLWCGAVNKRFSCVDTSERVVAFHTISEQPDYVVVMAASGTVFTWNISEETVYKHFRLPFMIHCQLSDFQVSSDASYALLSTDNNTVKVLDLCQLRVYSFKAPGPVVTAAMDKCGRLAAYISLENICLSDQQAWHVLTVVRLSDGQRVGSVHLAKTSSSLIVCQQQCVYVGFQDGSVCVFSASGKMMDREKTLRENENVSGDEVKQCPCDSLPLSFVHVSLHRPNIIWT</sequence>
<dbReference type="Ensembl" id="ENSCSET00000029115.1">
    <property type="protein sequence ID" value="ENSCSEP00000028723.1"/>
    <property type="gene ID" value="ENSCSEG00000018389.1"/>
</dbReference>
<feature type="domain" description="NWD1/2-like winged helix-turn-helix" evidence="4">
    <location>
        <begin position="501"/>
        <end position="605"/>
    </location>
</feature>
<reference evidence="5 6" key="1">
    <citation type="journal article" date="2014" name="Nat. Genet.">
        <title>Whole-genome sequence of a flatfish provides insights into ZW sex chromosome evolution and adaptation to a benthic lifestyle.</title>
        <authorList>
            <person name="Chen S."/>
            <person name="Zhang G."/>
            <person name="Shao C."/>
            <person name="Huang Q."/>
            <person name="Liu G."/>
            <person name="Zhang P."/>
            <person name="Song W."/>
            <person name="An N."/>
            <person name="Chalopin D."/>
            <person name="Volff J.N."/>
            <person name="Hong Y."/>
            <person name="Li Q."/>
            <person name="Sha Z."/>
            <person name="Zhou H."/>
            <person name="Xie M."/>
            <person name="Yu Q."/>
            <person name="Liu Y."/>
            <person name="Xiang H."/>
            <person name="Wang N."/>
            <person name="Wu K."/>
            <person name="Yang C."/>
            <person name="Zhou Q."/>
            <person name="Liao X."/>
            <person name="Yang L."/>
            <person name="Hu Q."/>
            <person name="Zhang J."/>
            <person name="Meng L."/>
            <person name="Jin L."/>
            <person name="Tian Y."/>
            <person name="Lian J."/>
            <person name="Yang J."/>
            <person name="Miao G."/>
            <person name="Liu S."/>
            <person name="Liang Z."/>
            <person name="Yan F."/>
            <person name="Li Y."/>
            <person name="Sun B."/>
            <person name="Zhang H."/>
            <person name="Zhang J."/>
            <person name="Zhu Y."/>
            <person name="Du M."/>
            <person name="Zhao Y."/>
            <person name="Schartl M."/>
            <person name="Tang Q."/>
            <person name="Wang J."/>
        </authorList>
    </citation>
    <scope>NUCLEOTIDE SEQUENCE</scope>
</reference>
<evidence type="ECO:0000256" key="2">
    <source>
        <dbReference type="ARBA" id="ARBA00022737"/>
    </source>
</evidence>
<keyword evidence="2" id="KW-0677">Repeat</keyword>
<dbReference type="Proteomes" id="UP000265120">
    <property type="component" value="Chromosome 4"/>
</dbReference>
<name>A0A3P8WMP2_CYNSE</name>
<reference evidence="5" key="3">
    <citation type="submission" date="2025-09" db="UniProtKB">
        <authorList>
            <consortium name="Ensembl"/>
        </authorList>
    </citation>
    <scope>IDENTIFICATION</scope>
</reference>
<dbReference type="InParanoid" id="A0A3P8WMP2"/>
<dbReference type="PANTHER" id="PTHR19871:SF29">
    <property type="entry name" value="NACHT AND WD REPEAT DOMAIN-CONTAINING PROTEIN 2-LIKE"/>
    <property type="match status" value="1"/>
</dbReference>
<dbReference type="SMART" id="SM00320">
    <property type="entry name" value="WD40"/>
    <property type="match status" value="5"/>
</dbReference>
<evidence type="ECO:0000313" key="5">
    <source>
        <dbReference type="Ensembl" id="ENSCSEP00000028723.1"/>
    </source>
</evidence>
<dbReference type="PANTHER" id="PTHR19871">
    <property type="entry name" value="BETA TRANSDUCIN-RELATED PROTEIN"/>
    <property type="match status" value="1"/>
</dbReference>
<keyword evidence="3" id="KW-0732">Signal</keyword>
<feature type="signal peptide" evidence="3">
    <location>
        <begin position="1"/>
        <end position="23"/>
    </location>
</feature>
<keyword evidence="6" id="KW-1185">Reference proteome</keyword>
<dbReference type="InterPro" id="IPR011047">
    <property type="entry name" value="Quinoprotein_ADH-like_sf"/>
</dbReference>
<proteinExistence type="predicted"/>
<evidence type="ECO:0000256" key="3">
    <source>
        <dbReference type="SAM" id="SignalP"/>
    </source>
</evidence>
<evidence type="ECO:0000259" key="4">
    <source>
        <dbReference type="Pfam" id="PF25469"/>
    </source>
</evidence>
<dbReference type="SUPFAM" id="SSF50978">
    <property type="entry name" value="WD40 repeat-like"/>
    <property type="match status" value="1"/>
</dbReference>
<evidence type="ECO:0000313" key="6">
    <source>
        <dbReference type="Proteomes" id="UP000265120"/>
    </source>
</evidence>